<dbReference type="InterPro" id="IPR003838">
    <property type="entry name" value="ABC3_permease_C"/>
</dbReference>
<evidence type="ECO:0000256" key="4">
    <source>
        <dbReference type="ARBA" id="ARBA00022989"/>
    </source>
</evidence>
<keyword evidence="4 6" id="KW-1133">Transmembrane helix</keyword>
<feature type="transmembrane region" description="Helical" evidence="6">
    <location>
        <begin position="282"/>
        <end position="301"/>
    </location>
</feature>
<name>A0A2D1UAR6_9SPHI</name>
<keyword evidence="3 6" id="KW-0812">Transmembrane</keyword>
<evidence type="ECO:0000313" key="10">
    <source>
        <dbReference type="Proteomes" id="UP000223749"/>
    </source>
</evidence>
<keyword evidence="5 6" id="KW-0472">Membrane</keyword>
<keyword evidence="10" id="KW-1185">Reference proteome</keyword>
<evidence type="ECO:0000256" key="1">
    <source>
        <dbReference type="ARBA" id="ARBA00004651"/>
    </source>
</evidence>
<proteinExistence type="predicted"/>
<keyword evidence="9" id="KW-0132">Cell division</keyword>
<dbReference type="InterPro" id="IPR050250">
    <property type="entry name" value="Macrolide_Exporter_MacB"/>
</dbReference>
<dbReference type="GO" id="GO:0022857">
    <property type="term" value="F:transmembrane transporter activity"/>
    <property type="evidence" value="ECO:0007669"/>
    <property type="project" value="TreeGrafter"/>
</dbReference>
<feature type="transmembrane region" description="Helical" evidence="6">
    <location>
        <begin position="373"/>
        <end position="396"/>
    </location>
</feature>
<feature type="domain" description="ABC3 transporter permease C-terminal" evidence="7">
    <location>
        <begin position="671"/>
        <end position="783"/>
    </location>
</feature>
<evidence type="ECO:0000259" key="8">
    <source>
        <dbReference type="Pfam" id="PF12704"/>
    </source>
</evidence>
<feature type="domain" description="MacB-like periplasmic core" evidence="8">
    <location>
        <begin position="485"/>
        <end position="603"/>
    </location>
</feature>
<dbReference type="KEGG" id="pgs:CPT03_20620"/>
<feature type="transmembrane region" description="Helical" evidence="6">
    <location>
        <begin position="667"/>
        <end position="692"/>
    </location>
</feature>
<evidence type="ECO:0000256" key="6">
    <source>
        <dbReference type="SAM" id="Phobius"/>
    </source>
</evidence>
<dbReference type="Pfam" id="PF12704">
    <property type="entry name" value="MacB_PCD"/>
    <property type="match status" value="2"/>
</dbReference>
<accession>A0A2D1UAR6</accession>
<feature type="transmembrane region" description="Helical" evidence="6">
    <location>
        <begin position="754"/>
        <end position="774"/>
    </location>
</feature>
<dbReference type="PANTHER" id="PTHR30572:SF18">
    <property type="entry name" value="ABC-TYPE MACROLIDE FAMILY EXPORT SYSTEM PERMEASE COMPONENT 2"/>
    <property type="match status" value="1"/>
</dbReference>
<dbReference type="InterPro" id="IPR025857">
    <property type="entry name" value="MacB_PCD"/>
</dbReference>
<gene>
    <name evidence="9" type="ORF">CPT03_20620</name>
</gene>
<feature type="transmembrane region" description="Helical" evidence="6">
    <location>
        <begin position="21"/>
        <end position="43"/>
    </location>
</feature>
<keyword evidence="9" id="KW-0131">Cell cycle</keyword>
<dbReference type="EMBL" id="CP024091">
    <property type="protein sequence ID" value="ATP58695.1"/>
    <property type="molecule type" value="Genomic_DNA"/>
</dbReference>
<evidence type="ECO:0000256" key="3">
    <source>
        <dbReference type="ARBA" id="ARBA00022692"/>
    </source>
</evidence>
<comment type="subcellular location">
    <subcellularLocation>
        <location evidence="1">Cell membrane</location>
        <topology evidence="1">Multi-pass membrane protein</topology>
    </subcellularLocation>
</comment>
<feature type="transmembrane region" description="Helical" evidence="6">
    <location>
        <begin position="421"/>
        <end position="441"/>
    </location>
</feature>
<feature type="transmembrane region" description="Helical" evidence="6">
    <location>
        <begin position="720"/>
        <end position="742"/>
    </location>
</feature>
<evidence type="ECO:0000256" key="2">
    <source>
        <dbReference type="ARBA" id="ARBA00022475"/>
    </source>
</evidence>
<evidence type="ECO:0000259" key="7">
    <source>
        <dbReference type="Pfam" id="PF02687"/>
    </source>
</evidence>
<dbReference type="Proteomes" id="UP000223749">
    <property type="component" value="Chromosome"/>
</dbReference>
<dbReference type="OrthoDB" id="1451596at2"/>
<evidence type="ECO:0000256" key="5">
    <source>
        <dbReference type="ARBA" id="ARBA00023136"/>
    </source>
</evidence>
<dbReference type="GO" id="GO:0005886">
    <property type="term" value="C:plasma membrane"/>
    <property type="evidence" value="ECO:0007669"/>
    <property type="project" value="UniProtKB-SubCell"/>
</dbReference>
<feature type="transmembrane region" description="Helical" evidence="6">
    <location>
        <begin position="330"/>
        <end position="353"/>
    </location>
</feature>
<dbReference type="RefSeq" id="WP_099440589.1">
    <property type="nucleotide sequence ID" value="NZ_CP024091.1"/>
</dbReference>
<evidence type="ECO:0000313" key="9">
    <source>
        <dbReference type="EMBL" id="ATP58695.1"/>
    </source>
</evidence>
<reference evidence="9 10" key="1">
    <citation type="submission" date="2017-10" db="EMBL/GenBank/DDBJ databases">
        <title>Whole genome of Pedobacter ginsengisoli T01R-27 isolated from tomato rhizosphere.</title>
        <authorList>
            <person name="Weon H.-Y."/>
            <person name="Lee S.A."/>
            <person name="Sang M.K."/>
            <person name="Song J."/>
        </authorList>
    </citation>
    <scope>NUCLEOTIDE SEQUENCE [LARGE SCALE GENOMIC DNA]</scope>
    <source>
        <strain evidence="9 10">T01R-27</strain>
    </source>
</reference>
<dbReference type="PANTHER" id="PTHR30572">
    <property type="entry name" value="MEMBRANE COMPONENT OF TRANSPORTER-RELATED"/>
    <property type="match status" value="1"/>
</dbReference>
<organism evidence="9 10">
    <name type="scientific">Pedobacter ginsengisoli</name>
    <dbReference type="NCBI Taxonomy" id="363852"/>
    <lineage>
        <taxon>Bacteria</taxon>
        <taxon>Pseudomonadati</taxon>
        <taxon>Bacteroidota</taxon>
        <taxon>Sphingobacteriia</taxon>
        <taxon>Sphingobacteriales</taxon>
        <taxon>Sphingobacteriaceae</taxon>
        <taxon>Pedobacter</taxon>
    </lineage>
</organism>
<keyword evidence="2" id="KW-1003">Cell membrane</keyword>
<feature type="domain" description="MacB-like periplasmic core" evidence="8">
    <location>
        <begin position="20"/>
        <end position="241"/>
    </location>
</feature>
<dbReference type="GO" id="GO:0051301">
    <property type="term" value="P:cell division"/>
    <property type="evidence" value="ECO:0007669"/>
    <property type="project" value="UniProtKB-KW"/>
</dbReference>
<dbReference type="AlphaFoldDB" id="A0A2D1UAR6"/>
<sequence>MFLINFKIALRSLWKNKGFSLINIGGLAIGLTCCLMLLIYVNYEWSYDKQFKDIDRIYATKLTLNVNGKLLTTDATPNKLADAALLTVPTMEAASRIAMGDATKLFGTANNNFKLTTLNVDPSYLKIFDYKFIQGSPETALSEPNSVLLTASAAKKLFGSVNVLGSSVKWDNKKILKVSAIVEDLPKNTTHQFEALQPWSFFESENPGEKDNGWGAITCFTLFKLKDKASFEATDAAIRQLIKKNDKKSNLQAFLFPFGKYHLYNHFENGKSAGGRIDQVRLFIFLAFCVLLIACINYMNLSTARSEKRAREVGVRKALGASRKTLIGQFVLESLVLSFIAILIAFVLLEVVLPYFNNLLDISIHINYNSVQTWITLLSLILFTGVLAGCYPAFYLSSFTPVKVLKGFTGIGKSSLPMRKILVVVQFTISICMIVCAIVIYSQLQLMKNKPLGFNENNLVELDLEGEWLKPQKLEIFKTELKSAGVIASATEFASSFTKGGTITGDITWPGKAANDNSIIDYRSTGFDFVKTIGTSLVEGRDFSREFVADTATSVLVNEAMVKTMGLKKPVGTTINWGDNQPLQIIGVVKDYTNEHLGAKAKPTLFYCNISQSRVLLLRLNPDQPLSKSIQTIKDVSLQLNPSYPPNIQFISQGMQEMMKTERLLSVLSNLFGCFAIFISCLGLLGLALYIAEQRSKEISIRKVLGADLKSILVLLNKDFIKLVILSNMIAIPAAYIIAVRWLQKYDYKVPMTAWPFLIALFLSVFIAIITVSFQTVKVAKANAVDALKYE</sequence>
<feature type="domain" description="ABC3 transporter permease C-terminal" evidence="7">
    <location>
        <begin position="284"/>
        <end position="400"/>
    </location>
</feature>
<dbReference type="Pfam" id="PF02687">
    <property type="entry name" value="FtsX"/>
    <property type="match status" value="2"/>
</dbReference>
<protein>
    <submittedName>
        <fullName evidence="9">Cell division protein FtsX</fullName>
    </submittedName>
</protein>